<dbReference type="PROSITE" id="PS51724">
    <property type="entry name" value="SPOR"/>
    <property type="match status" value="1"/>
</dbReference>
<evidence type="ECO:0000313" key="5">
    <source>
        <dbReference type="EMBL" id="MBC2575927.1"/>
    </source>
</evidence>
<accession>A0ABR6TKI8</accession>
<reference evidence="5 6" key="1">
    <citation type="submission" date="2020-05" db="EMBL/GenBank/DDBJ databases">
        <title>Draft genome of xy-202 and genomic insight in genome of the genus Peptostreptococcus.</title>
        <authorList>
            <person name="Zhang Z."/>
        </authorList>
    </citation>
    <scope>NUCLEOTIDE SEQUENCE [LARGE SCALE GENOMIC DNA]</scope>
    <source>
        <strain evidence="5 6">DSM 27025</strain>
    </source>
</reference>
<dbReference type="SUPFAM" id="SSF110997">
    <property type="entry name" value="Sporulation related repeat"/>
    <property type="match status" value="1"/>
</dbReference>
<feature type="compositionally biased region" description="Basic and acidic residues" evidence="2">
    <location>
        <begin position="899"/>
        <end position="916"/>
    </location>
</feature>
<sequence>MNNYGKKLIKLVIEEVDNKYIDDKSKMNGNLNDTLKHKYHKVGKNEEKYIEVLRYNIIYYKSIIKKLELILEMWVENGVISSIKSVEKSVENITNSSREYVNRAMSEGNSNLNEKDKKIFVSYDKSSGLERIEKIENDYKILNIYKDILGMVIREISSNADKYNKILDMSTEQVKIDVMNEIFMMINDILFNYAEEEVDFKDEVLVEDEELNCSNIQDEEKSLSFKKYVSVMRTSEILVRINNIFRNSIQLENIDEEDAFLFSEDYKDCISCVVLLMDYVSAEKRMLFSNLFRMYISGYISQSQFEETVEKVIIDKTFVDKRTWLECKKLVKSDFNMDNNNFFGESNIEDGDLTMSKRLSIIESLTDEMTVEDCIGYLEYSNPSYTEYEDDEEISTGFAGKIKKGLFSFSQKLKQKEDSIDLDDDYDEEYEYEEYEEYQEDDYDDIDEVYKENSNGLRFKFRNLFSRGRLYDKEYDEYYEDEEDTNDSDEEIYDGLFRGDKSIQDENAVAILKLKEKNKRKDIKHSESELSELKSERQIAEEINKNSFNRLIDKDIVIEETDLAYRKDGFVSGNRNIDLFDDTIIDGQITIDDLMNDESKEEGSSKTNILSTDEIRQIDEEEGNQFKPILGKTQRLNLRKIEEANKKYQEELEAKNDQSEFSDIEKDVNVILEEVNEDRVKFIENEAEKINDFEHKFDGAESQEDFDKKYESDENEKNIESSGEFEELENLKAMKRDGEITSRFELDNKETLENTLSKESLLEGADDFEESDVYEKHSKKNNTKKSKLNINMSKINEVKKSFNQKISAKIDDRARRKEEEEFADETVIYPKKKMARDGVIIIILVVSIFFAYVYFIKSTNKPSVQETNNNVKHAKQINGSNNATTNNGELNSNTTKITQKTEAEKERDEIESKASSFDREAENYKGGKGTYYTVFVGATKSEDSAQSVAYNFKNRGVNAKVVRNGGYYMLKVGEYFDANQAYAESNRIGAKGIQNYVASQNKYYDLKIEAFRIRSTNLSAEQLKTDYNDLKNQISSTGKNQQYVINLDEIYNEALKGKQ</sequence>
<dbReference type="Proteomes" id="UP000713904">
    <property type="component" value="Unassembled WGS sequence"/>
</dbReference>
<dbReference type="InterPro" id="IPR036680">
    <property type="entry name" value="SPOR-like_sf"/>
</dbReference>
<keyword evidence="3" id="KW-0812">Transmembrane</keyword>
<feature type="coiled-coil region" evidence="1">
    <location>
        <begin position="631"/>
        <end position="658"/>
    </location>
</feature>
<comment type="caution">
    <text evidence="5">The sequence shown here is derived from an EMBL/GenBank/DDBJ whole genome shotgun (WGS) entry which is preliminary data.</text>
</comment>
<evidence type="ECO:0000256" key="1">
    <source>
        <dbReference type="SAM" id="Coils"/>
    </source>
</evidence>
<feature type="domain" description="SPOR" evidence="4">
    <location>
        <begin position="926"/>
        <end position="1003"/>
    </location>
</feature>
<dbReference type="RefSeq" id="WP_185623944.1">
    <property type="nucleotide sequence ID" value="NZ_JABGBW010000002.1"/>
</dbReference>
<feature type="region of interest" description="Disordered" evidence="2">
    <location>
        <begin position="875"/>
        <end position="916"/>
    </location>
</feature>
<evidence type="ECO:0000256" key="2">
    <source>
        <dbReference type="SAM" id="MobiDB-lite"/>
    </source>
</evidence>
<evidence type="ECO:0000313" key="6">
    <source>
        <dbReference type="Proteomes" id="UP000713904"/>
    </source>
</evidence>
<feature type="coiled-coil region" evidence="1">
    <location>
        <begin position="516"/>
        <end position="543"/>
    </location>
</feature>
<organism evidence="5 6">
    <name type="scientific">Peptostreptococcus canis</name>
    <dbReference type="NCBI Taxonomy" id="1159213"/>
    <lineage>
        <taxon>Bacteria</taxon>
        <taxon>Bacillati</taxon>
        <taxon>Bacillota</taxon>
        <taxon>Clostridia</taxon>
        <taxon>Peptostreptococcales</taxon>
        <taxon>Peptostreptococcaceae</taxon>
        <taxon>Peptostreptococcus</taxon>
    </lineage>
</organism>
<dbReference type="EMBL" id="JABGBW010000002">
    <property type="protein sequence ID" value="MBC2575927.1"/>
    <property type="molecule type" value="Genomic_DNA"/>
</dbReference>
<feature type="compositionally biased region" description="Polar residues" evidence="2">
    <location>
        <begin position="875"/>
        <end position="898"/>
    </location>
</feature>
<name>A0ABR6TKI8_9FIRM</name>
<proteinExistence type="predicted"/>
<protein>
    <submittedName>
        <fullName evidence="5">SPOR domain-containing protein</fullName>
    </submittedName>
</protein>
<gene>
    <name evidence="5" type="ORF">HLB29_04425</name>
</gene>
<dbReference type="Gene3D" id="3.30.70.1070">
    <property type="entry name" value="Sporulation related repeat"/>
    <property type="match status" value="1"/>
</dbReference>
<evidence type="ECO:0000256" key="3">
    <source>
        <dbReference type="SAM" id="Phobius"/>
    </source>
</evidence>
<evidence type="ECO:0000259" key="4">
    <source>
        <dbReference type="PROSITE" id="PS51724"/>
    </source>
</evidence>
<keyword evidence="3" id="KW-1133">Transmembrane helix</keyword>
<keyword evidence="3" id="KW-0472">Membrane</keyword>
<keyword evidence="1" id="KW-0175">Coiled coil</keyword>
<keyword evidence="6" id="KW-1185">Reference proteome</keyword>
<feature type="coiled-coil region" evidence="1">
    <location>
        <begin position="1013"/>
        <end position="1040"/>
    </location>
</feature>
<feature type="transmembrane region" description="Helical" evidence="3">
    <location>
        <begin position="838"/>
        <end position="856"/>
    </location>
</feature>
<dbReference type="InterPro" id="IPR007730">
    <property type="entry name" value="SPOR-like_dom"/>
</dbReference>